<dbReference type="InterPro" id="IPR051401">
    <property type="entry name" value="GtrA_CellWall_Glycosyl"/>
</dbReference>
<keyword evidence="9" id="KW-1185">Reference proteome</keyword>
<dbReference type="RefSeq" id="WP_157396108.1">
    <property type="nucleotide sequence ID" value="NZ_WSEL01000002.1"/>
</dbReference>
<evidence type="ECO:0000259" key="7">
    <source>
        <dbReference type="Pfam" id="PF04138"/>
    </source>
</evidence>
<reference evidence="8 9" key="1">
    <citation type="submission" date="2019-12" db="EMBL/GenBank/DDBJ databases">
        <authorList>
            <person name="Huq M.A."/>
        </authorList>
    </citation>
    <scope>NUCLEOTIDE SEQUENCE [LARGE SCALE GENOMIC DNA]</scope>
    <source>
        <strain evidence="8 9">MAH-25</strain>
    </source>
</reference>
<feature type="transmembrane region" description="Helical" evidence="6">
    <location>
        <begin position="102"/>
        <end position="124"/>
    </location>
</feature>
<proteinExistence type="inferred from homology"/>
<keyword evidence="3 6" id="KW-0812">Transmembrane</keyword>
<feature type="transmembrane region" description="Helical" evidence="6">
    <location>
        <begin position="74"/>
        <end position="96"/>
    </location>
</feature>
<organism evidence="8 9">
    <name type="scientific">Ramlibacter pinisoli</name>
    <dbReference type="NCBI Taxonomy" id="2682844"/>
    <lineage>
        <taxon>Bacteria</taxon>
        <taxon>Pseudomonadati</taxon>
        <taxon>Pseudomonadota</taxon>
        <taxon>Betaproteobacteria</taxon>
        <taxon>Burkholderiales</taxon>
        <taxon>Comamonadaceae</taxon>
        <taxon>Ramlibacter</taxon>
    </lineage>
</organism>
<dbReference type="PANTHER" id="PTHR38459:SF1">
    <property type="entry name" value="PROPHAGE BACTOPRENOL-LINKED GLUCOSE TRANSLOCASE HOMOLOG"/>
    <property type="match status" value="1"/>
</dbReference>
<dbReference type="EMBL" id="WSEL01000002">
    <property type="protein sequence ID" value="MVQ27977.1"/>
    <property type="molecule type" value="Genomic_DNA"/>
</dbReference>
<comment type="subcellular location">
    <subcellularLocation>
        <location evidence="1">Membrane</location>
        <topology evidence="1">Multi-pass membrane protein</topology>
    </subcellularLocation>
</comment>
<accession>A0A6N8IMB7</accession>
<evidence type="ECO:0000313" key="9">
    <source>
        <dbReference type="Proteomes" id="UP000469385"/>
    </source>
</evidence>
<evidence type="ECO:0000256" key="5">
    <source>
        <dbReference type="ARBA" id="ARBA00023136"/>
    </source>
</evidence>
<evidence type="ECO:0000256" key="4">
    <source>
        <dbReference type="ARBA" id="ARBA00022989"/>
    </source>
</evidence>
<name>A0A6N8IMB7_9BURK</name>
<keyword evidence="4 6" id="KW-1133">Transmembrane helix</keyword>
<dbReference type="GO" id="GO:0005886">
    <property type="term" value="C:plasma membrane"/>
    <property type="evidence" value="ECO:0007669"/>
    <property type="project" value="TreeGrafter"/>
</dbReference>
<dbReference type="GO" id="GO:0000271">
    <property type="term" value="P:polysaccharide biosynthetic process"/>
    <property type="evidence" value="ECO:0007669"/>
    <property type="project" value="InterPro"/>
</dbReference>
<comment type="caution">
    <text evidence="8">The sequence shown here is derived from an EMBL/GenBank/DDBJ whole genome shotgun (WGS) entry which is preliminary data.</text>
</comment>
<dbReference type="AlphaFoldDB" id="A0A6N8IMB7"/>
<feature type="domain" description="GtrA/DPMS transmembrane" evidence="7">
    <location>
        <begin position="9"/>
        <end position="124"/>
    </location>
</feature>
<dbReference type="Proteomes" id="UP000469385">
    <property type="component" value="Unassembled WGS sequence"/>
</dbReference>
<evidence type="ECO:0000256" key="2">
    <source>
        <dbReference type="ARBA" id="ARBA00009399"/>
    </source>
</evidence>
<comment type="similarity">
    <text evidence="2">Belongs to the GtrA family.</text>
</comment>
<gene>
    <name evidence="8" type="ORF">GON04_00840</name>
</gene>
<dbReference type="InterPro" id="IPR007267">
    <property type="entry name" value="GtrA_DPMS_TM"/>
</dbReference>
<feature type="transmembrane region" description="Helical" evidence="6">
    <location>
        <begin position="37"/>
        <end position="54"/>
    </location>
</feature>
<evidence type="ECO:0000313" key="8">
    <source>
        <dbReference type="EMBL" id="MVQ27977.1"/>
    </source>
</evidence>
<evidence type="ECO:0000256" key="3">
    <source>
        <dbReference type="ARBA" id="ARBA00022692"/>
    </source>
</evidence>
<evidence type="ECO:0000256" key="1">
    <source>
        <dbReference type="ARBA" id="ARBA00004141"/>
    </source>
</evidence>
<dbReference type="Pfam" id="PF04138">
    <property type="entry name" value="GtrA_DPMS_TM"/>
    <property type="match status" value="1"/>
</dbReference>
<dbReference type="PANTHER" id="PTHR38459">
    <property type="entry name" value="PROPHAGE BACTOPRENOL-LINKED GLUCOSE TRANSLOCASE HOMOLOG"/>
    <property type="match status" value="1"/>
</dbReference>
<protein>
    <submittedName>
        <fullName evidence="8">GtrA family protein</fullName>
    </submittedName>
</protein>
<evidence type="ECO:0000256" key="6">
    <source>
        <dbReference type="SAM" id="Phobius"/>
    </source>
</evidence>
<keyword evidence="5 6" id="KW-0472">Membrane</keyword>
<sequence>MKPLRRLATFVAVGATAAAVHFAVVVAVVEAGLAPPLAANVAGWLVAFLVSFAGQHRFTFGDRAAPVRHAAPRFFALSAAGFAVNEAAYALLLRLAPVRYDVALALVLVGVAVMTYVLSSAWAFRHRPPASPPSP</sequence>